<dbReference type="GO" id="GO:0019301">
    <property type="term" value="P:rhamnose catabolic process"/>
    <property type="evidence" value="ECO:0007669"/>
    <property type="project" value="InterPro"/>
</dbReference>
<dbReference type="CDD" id="cd07771">
    <property type="entry name" value="ASKHA_NBD_FGGY_RhaB-like"/>
    <property type="match status" value="1"/>
</dbReference>
<gene>
    <name evidence="9" type="ORF">EDC14_1001309</name>
</gene>
<accession>A0A4R1SCK8</accession>
<dbReference type="InterPro" id="IPR018485">
    <property type="entry name" value="FGGY_C"/>
</dbReference>
<proteinExistence type="inferred from homology"/>
<evidence type="ECO:0000259" key="7">
    <source>
        <dbReference type="Pfam" id="PF00370"/>
    </source>
</evidence>
<dbReference type="PANTHER" id="PTHR43095:SF2">
    <property type="entry name" value="GLUCONOKINASE"/>
    <property type="match status" value="1"/>
</dbReference>
<dbReference type="InterPro" id="IPR043129">
    <property type="entry name" value="ATPase_NBD"/>
</dbReference>
<dbReference type="Gene3D" id="3.30.420.40">
    <property type="match status" value="2"/>
</dbReference>
<keyword evidence="10" id="KW-1185">Reference proteome</keyword>
<dbReference type="InterPro" id="IPR050406">
    <property type="entry name" value="FGGY_Carb_Kinase"/>
</dbReference>
<sequence>MNCLAFDLGGSGGKLLLGRFDGERLSLEEAHRFGNYPISLNAGLYWDIFHIYNQLNLGVRKAARLAAGPLVSLGLDTFSNDFAFIDRQGELLTPLRCYRDPRTERHRDAIYAKMAPEKLYELTGNQIAPFNTLMQLAAMQEAGQGYLLENAYKMLFTPDLLAHFLTGETVAEYTIASVSQMFDFRTGDWNDAILEAYRIPRRILGPLVQPGTAIGRTKEAYNRELGSAGFEVIAVCEHDTASAFLAAVSRGDRAIISSGTWSLVGTEVAAPIIEPAGYRYNIANEGGLAGRHRLLRNVMGLWIIQQLQSDYHRQGADYSFAEMEAAAGQAAPFAHRIDPDDPLFFSPEGMADKIRRKCLETDGRAPQTMGETVRCAAESLAFKYRWAIEKIEQLSGKALPCINIVGGGSKDKLLCQFTANACNRPVLAGLPHATALGNILLQLLANREIAGIEQGKAVIANSFPIAEYQPRQTRLWEEKYAEFKEAFHLE</sequence>
<name>A0A4R1SCK8_HYDET</name>
<keyword evidence="3" id="KW-0547">Nucleotide-binding</keyword>
<dbReference type="SUPFAM" id="SSF53067">
    <property type="entry name" value="Actin-like ATPase domain"/>
    <property type="match status" value="2"/>
</dbReference>
<dbReference type="GO" id="GO:0008993">
    <property type="term" value="F:rhamnulokinase activity"/>
    <property type="evidence" value="ECO:0007669"/>
    <property type="project" value="InterPro"/>
</dbReference>
<dbReference type="InterPro" id="IPR018484">
    <property type="entry name" value="FGGY_N"/>
</dbReference>
<dbReference type="Pfam" id="PF02782">
    <property type="entry name" value="FGGY_C"/>
    <property type="match status" value="1"/>
</dbReference>
<dbReference type="Pfam" id="PF00370">
    <property type="entry name" value="FGGY_N"/>
    <property type="match status" value="1"/>
</dbReference>
<evidence type="ECO:0000256" key="3">
    <source>
        <dbReference type="ARBA" id="ARBA00022741"/>
    </source>
</evidence>
<dbReference type="OrthoDB" id="9761504at2"/>
<dbReference type="EMBL" id="SLUN01000001">
    <property type="protein sequence ID" value="TCL77024.1"/>
    <property type="molecule type" value="Genomic_DNA"/>
</dbReference>
<evidence type="ECO:0000313" key="9">
    <source>
        <dbReference type="EMBL" id="TCL77024.1"/>
    </source>
</evidence>
<keyword evidence="6" id="KW-0684">Rhamnose metabolism</keyword>
<reference evidence="9 10" key="1">
    <citation type="submission" date="2019-03" db="EMBL/GenBank/DDBJ databases">
        <title>Genomic Encyclopedia of Type Strains, Phase IV (KMG-IV): sequencing the most valuable type-strain genomes for metagenomic binning, comparative biology and taxonomic classification.</title>
        <authorList>
            <person name="Goeker M."/>
        </authorList>
    </citation>
    <scope>NUCLEOTIDE SEQUENCE [LARGE SCALE GENOMIC DNA]</scope>
    <source>
        <strain evidence="9 10">LX-B</strain>
    </source>
</reference>
<keyword evidence="5" id="KW-0067">ATP-binding</keyword>
<protein>
    <submittedName>
        <fullName evidence="9">Rhamnulokinase</fullName>
    </submittedName>
</protein>
<dbReference type="GO" id="GO:0005524">
    <property type="term" value="F:ATP binding"/>
    <property type="evidence" value="ECO:0007669"/>
    <property type="project" value="UniProtKB-KW"/>
</dbReference>
<evidence type="ECO:0000256" key="1">
    <source>
        <dbReference type="ARBA" id="ARBA00009156"/>
    </source>
</evidence>
<feature type="domain" description="Carbohydrate kinase FGGY N-terminal" evidence="7">
    <location>
        <begin position="4"/>
        <end position="245"/>
    </location>
</feature>
<dbReference type="RefSeq" id="WP_132012410.1">
    <property type="nucleotide sequence ID" value="NZ_SLUN01000001.1"/>
</dbReference>
<keyword evidence="2" id="KW-0808">Transferase</keyword>
<dbReference type="AlphaFoldDB" id="A0A4R1SCK8"/>
<evidence type="ECO:0000256" key="2">
    <source>
        <dbReference type="ARBA" id="ARBA00022679"/>
    </source>
</evidence>
<dbReference type="PANTHER" id="PTHR43095">
    <property type="entry name" value="SUGAR KINASE"/>
    <property type="match status" value="1"/>
</dbReference>
<dbReference type="Proteomes" id="UP000295008">
    <property type="component" value="Unassembled WGS sequence"/>
</dbReference>
<comment type="caution">
    <text evidence="9">The sequence shown here is derived from an EMBL/GenBank/DDBJ whole genome shotgun (WGS) entry which is preliminary data.</text>
</comment>
<evidence type="ECO:0000256" key="4">
    <source>
        <dbReference type="ARBA" id="ARBA00022777"/>
    </source>
</evidence>
<feature type="domain" description="Carbohydrate kinase FGGY C-terminal" evidence="8">
    <location>
        <begin position="255"/>
        <end position="445"/>
    </location>
</feature>
<evidence type="ECO:0000313" key="10">
    <source>
        <dbReference type="Proteomes" id="UP000295008"/>
    </source>
</evidence>
<keyword evidence="4 9" id="KW-0418">Kinase</keyword>
<comment type="similarity">
    <text evidence="1">Belongs to the FGGY kinase family.</text>
</comment>
<dbReference type="InterPro" id="IPR013449">
    <property type="entry name" value="Rhamnulokinase"/>
</dbReference>
<evidence type="ECO:0000259" key="8">
    <source>
        <dbReference type="Pfam" id="PF02782"/>
    </source>
</evidence>
<organism evidence="9 10">
    <name type="scientific">Hydrogenispora ethanolica</name>
    <dbReference type="NCBI Taxonomy" id="1082276"/>
    <lineage>
        <taxon>Bacteria</taxon>
        <taxon>Bacillati</taxon>
        <taxon>Bacillota</taxon>
        <taxon>Hydrogenispora</taxon>
    </lineage>
</organism>
<evidence type="ECO:0000256" key="6">
    <source>
        <dbReference type="ARBA" id="ARBA00023308"/>
    </source>
</evidence>
<evidence type="ECO:0000256" key="5">
    <source>
        <dbReference type="ARBA" id="ARBA00022840"/>
    </source>
</evidence>